<accession>A0ABX9ART8</accession>
<dbReference type="Proteomes" id="UP000825886">
    <property type="component" value="Chromosome"/>
</dbReference>
<dbReference type="EMBL" id="CP081864">
    <property type="protein sequence ID" value="QZN97930.1"/>
    <property type="molecule type" value="Genomic_DNA"/>
</dbReference>
<evidence type="ECO:0000313" key="2">
    <source>
        <dbReference type="Proteomes" id="UP000825886"/>
    </source>
</evidence>
<evidence type="ECO:0000313" key="1">
    <source>
        <dbReference type="EMBL" id="QZN97930.1"/>
    </source>
</evidence>
<name>A0ABX9ART8_9ENTR</name>
<protein>
    <submittedName>
        <fullName evidence="1">Uncharacterized protein</fullName>
    </submittedName>
</protein>
<keyword evidence="2" id="KW-1185">Reference proteome</keyword>
<sequence length="121" mass="14047">MYDSRQAYVTLEDGTRVNARPELFLGTLTYDFPIPDMKYARPSPYDINSDEVHRRIPKLTNNDDYGSVYVIFKTPRFTENAKWTIHLGEMTVAGQKVAIPPMPLCYHPQKEWIGIEPLMRP</sequence>
<organism evidence="1 2">
    <name type="scientific">Symbiopectobacterium purcellii</name>
    <dbReference type="NCBI Taxonomy" id="2871826"/>
    <lineage>
        <taxon>Bacteria</taxon>
        <taxon>Pseudomonadati</taxon>
        <taxon>Pseudomonadota</taxon>
        <taxon>Gammaproteobacteria</taxon>
        <taxon>Enterobacterales</taxon>
        <taxon>Enterobacteriaceae</taxon>
    </lineage>
</organism>
<proteinExistence type="predicted"/>
<gene>
    <name evidence="1" type="ORF">K6K13_03990</name>
</gene>
<reference evidence="1 2" key="1">
    <citation type="submission" date="2021-08" db="EMBL/GenBank/DDBJ databases">
        <title>Culture and genomic analysis of Symbiopectobacterium purcellii sp. nov. gen. nov., isolated from the leafhopper Empoasca decipiens.</title>
        <authorList>
            <person name="Nadal-Jimenez P."/>
            <person name="Siozios S."/>
            <person name="Halliday N."/>
            <person name="Camara M."/>
            <person name="Hurst G.D.D."/>
        </authorList>
    </citation>
    <scope>NUCLEOTIDE SEQUENCE [LARGE SCALE GENOMIC DNA]</scope>
    <source>
        <strain evidence="1 2">SyEd1</strain>
    </source>
</reference>